<reference evidence="1" key="1">
    <citation type="submission" date="2014-09" db="EMBL/GenBank/DDBJ databases">
        <authorList>
            <person name="Magalhaes I.L.F."/>
            <person name="Oliveira U."/>
            <person name="Santos F.R."/>
            <person name="Vidigal T.H.D.A."/>
            <person name="Brescovit A.D."/>
            <person name="Santos A.J."/>
        </authorList>
    </citation>
    <scope>NUCLEOTIDE SEQUENCE</scope>
    <source>
        <tissue evidence="1">Shoot tissue taken approximately 20 cm above the soil surface</tissue>
    </source>
</reference>
<proteinExistence type="predicted"/>
<reference evidence="1" key="2">
    <citation type="journal article" date="2015" name="Data Brief">
        <title>Shoot transcriptome of the giant reed, Arundo donax.</title>
        <authorList>
            <person name="Barrero R.A."/>
            <person name="Guerrero F.D."/>
            <person name="Moolhuijzen P."/>
            <person name="Goolsby J.A."/>
            <person name="Tidwell J."/>
            <person name="Bellgard S.E."/>
            <person name="Bellgard M.I."/>
        </authorList>
    </citation>
    <scope>NUCLEOTIDE SEQUENCE</scope>
    <source>
        <tissue evidence="1">Shoot tissue taken approximately 20 cm above the soil surface</tissue>
    </source>
</reference>
<dbReference type="EMBL" id="GBRH01184369">
    <property type="protein sequence ID" value="JAE13527.1"/>
    <property type="molecule type" value="Transcribed_RNA"/>
</dbReference>
<organism evidence="1">
    <name type="scientific">Arundo donax</name>
    <name type="common">Giant reed</name>
    <name type="synonym">Donax arundinaceus</name>
    <dbReference type="NCBI Taxonomy" id="35708"/>
    <lineage>
        <taxon>Eukaryota</taxon>
        <taxon>Viridiplantae</taxon>
        <taxon>Streptophyta</taxon>
        <taxon>Embryophyta</taxon>
        <taxon>Tracheophyta</taxon>
        <taxon>Spermatophyta</taxon>
        <taxon>Magnoliopsida</taxon>
        <taxon>Liliopsida</taxon>
        <taxon>Poales</taxon>
        <taxon>Poaceae</taxon>
        <taxon>PACMAD clade</taxon>
        <taxon>Arundinoideae</taxon>
        <taxon>Arundineae</taxon>
        <taxon>Arundo</taxon>
    </lineage>
</organism>
<sequence>MAEQPCCEIEICKKRICHKSN</sequence>
<protein>
    <submittedName>
        <fullName evidence="1">Uncharacterized protein</fullName>
    </submittedName>
</protein>
<dbReference type="AlphaFoldDB" id="A0A0A9FME3"/>
<accession>A0A0A9FME3</accession>
<evidence type="ECO:0000313" key="1">
    <source>
        <dbReference type="EMBL" id="JAE13527.1"/>
    </source>
</evidence>
<name>A0A0A9FME3_ARUDO</name>